<proteinExistence type="predicted"/>
<name>A0AAV1WJ35_LUPLU</name>
<dbReference type="SUPFAM" id="SSF52058">
    <property type="entry name" value="L domain-like"/>
    <property type="match status" value="1"/>
</dbReference>
<dbReference type="EMBL" id="CAXHTB010000007">
    <property type="protein sequence ID" value="CAL0309392.1"/>
    <property type="molecule type" value="Genomic_DNA"/>
</dbReference>
<evidence type="ECO:0000256" key="6">
    <source>
        <dbReference type="ARBA" id="ARBA00023180"/>
    </source>
</evidence>
<evidence type="ECO:0000256" key="2">
    <source>
        <dbReference type="ARBA" id="ARBA00022614"/>
    </source>
</evidence>
<keyword evidence="5" id="KW-0472">Membrane</keyword>
<gene>
    <name evidence="7" type="ORF">LLUT_LOCUS10452</name>
    <name evidence="8" type="ORF">LLUT_LOCUS10456</name>
</gene>
<dbReference type="Pfam" id="PF12799">
    <property type="entry name" value="LRR_4"/>
    <property type="match status" value="1"/>
</dbReference>
<dbReference type="InterPro" id="IPR046959">
    <property type="entry name" value="PRK1-6/SRF4-like"/>
</dbReference>
<keyword evidence="6" id="KW-0325">Glycoprotein</keyword>
<keyword evidence="9" id="KW-1185">Reference proteome</keyword>
<keyword evidence="4" id="KW-0677">Repeat</keyword>
<dbReference type="Pfam" id="PF00560">
    <property type="entry name" value="LRR_1"/>
    <property type="match status" value="2"/>
</dbReference>
<evidence type="ECO:0000313" key="7">
    <source>
        <dbReference type="EMBL" id="CAL0309392.1"/>
    </source>
</evidence>
<comment type="caution">
    <text evidence="8">The sequence shown here is derived from an EMBL/GenBank/DDBJ whole genome shotgun (WGS) entry which is preliminary data.</text>
</comment>
<evidence type="ECO:0000256" key="5">
    <source>
        <dbReference type="ARBA" id="ARBA00023136"/>
    </source>
</evidence>
<sequence>MNLGGVLGSNLNFPSIIQIHLSNNHIGGPIPFTLPWTLITLSLSGNRINGSIPDGFSLLTQLSSLDLSSNNLSGQLPSSVGILSTLAILHLQNNQLSGKLDVLQNLPLQDLNMENNLFSGPIPPKLLTIPNFR</sequence>
<comment type="subcellular location">
    <subcellularLocation>
        <location evidence="1">Membrane</location>
    </subcellularLocation>
</comment>
<dbReference type="GO" id="GO:0016020">
    <property type="term" value="C:membrane"/>
    <property type="evidence" value="ECO:0007669"/>
    <property type="project" value="UniProtKB-SubCell"/>
</dbReference>
<dbReference type="PANTHER" id="PTHR48007">
    <property type="entry name" value="LEUCINE-RICH REPEAT RECEPTOR-LIKE PROTEIN KINASE PXC1"/>
    <property type="match status" value="1"/>
</dbReference>
<dbReference type="FunFam" id="3.80.10.10:FF:000041">
    <property type="entry name" value="LRR receptor-like serine/threonine-protein kinase ERECTA"/>
    <property type="match status" value="1"/>
</dbReference>
<keyword evidence="3" id="KW-0732">Signal</keyword>
<dbReference type="Proteomes" id="UP001497480">
    <property type="component" value="Unassembled WGS sequence"/>
</dbReference>
<evidence type="ECO:0000313" key="8">
    <source>
        <dbReference type="EMBL" id="CAL0309396.1"/>
    </source>
</evidence>
<reference evidence="8 9" key="1">
    <citation type="submission" date="2024-03" db="EMBL/GenBank/DDBJ databases">
        <authorList>
            <person name="Martinez-Hernandez J."/>
        </authorList>
    </citation>
    <scope>NUCLEOTIDE SEQUENCE [LARGE SCALE GENOMIC DNA]</scope>
</reference>
<keyword evidence="2" id="KW-0433">Leucine-rich repeat</keyword>
<evidence type="ECO:0000313" key="9">
    <source>
        <dbReference type="Proteomes" id="UP001497480"/>
    </source>
</evidence>
<organism evidence="8 9">
    <name type="scientific">Lupinus luteus</name>
    <name type="common">European yellow lupine</name>
    <dbReference type="NCBI Taxonomy" id="3873"/>
    <lineage>
        <taxon>Eukaryota</taxon>
        <taxon>Viridiplantae</taxon>
        <taxon>Streptophyta</taxon>
        <taxon>Embryophyta</taxon>
        <taxon>Tracheophyta</taxon>
        <taxon>Spermatophyta</taxon>
        <taxon>Magnoliopsida</taxon>
        <taxon>eudicotyledons</taxon>
        <taxon>Gunneridae</taxon>
        <taxon>Pentapetalae</taxon>
        <taxon>rosids</taxon>
        <taxon>fabids</taxon>
        <taxon>Fabales</taxon>
        <taxon>Fabaceae</taxon>
        <taxon>Papilionoideae</taxon>
        <taxon>50 kb inversion clade</taxon>
        <taxon>genistoids sensu lato</taxon>
        <taxon>core genistoids</taxon>
        <taxon>Genisteae</taxon>
        <taxon>Lupinus</taxon>
    </lineage>
</organism>
<evidence type="ECO:0000256" key="4">
    <source>
        <dbReference type="ARBA" id="ARBA00022737"/>
    </source>
</evidence>
<dbReference type="EMBL" id="CAXHTB010000007">
    <property type="protein sequence ID" value="CAL0309396.1"/>
    <property type="molecule type" value="Genomic_DNA"/>
</dbReference>
<dbReference type="InterPro" id="IPR032675">
    <property type="entry name" value="LRR_dom_sf"/>
</dbReference>
<dbReference type="PRINTS" id="PR00019">
    <property type="entry name" value="LEURICHRPT"/>
</dbReference>
<dbReference type="AlphaFoldDB" id="A0AAV1WJ35"/>
<dbReference type="Gene3D" id="3.80.10.10">
    <property type="entry name" value="Ribonuclease Inhibitor"/>
    <property type="match status" value="1"/>
</dbReference>
<dbReference type="PANTHER" id="PTHR48007:SF22">
    <property type="entry name" value="PROTEIN STRUBBELIG-RECEPTOR FAMILY 3-LIKE ISOFORM X1"/>
    <property type="match status" value="1"/>
</dbReference>
<evidence type="ECO:0000256" key="1">
    <source>
        <dbReference type="ARBA" id="ARBA00004370"/>
    </source>
</evidence>
<accession>A0AAV1WJ35</accession>
<dbReference type="InterPro" id="IPR025875">
    <property type="entry name" value="Leu-rich_rpt_4"/>
</dbReference>
<dbReference type="InterPro" id="IPR001611">
    <property type="entry name" value="Leu-rich_rpt"/>
</dbReference>
<protein>
    <submittedName>
        <fullName evidence="8">Uncharacterized protein</fullName>
    </submittedName>
</protein>
<evidence type="ECO:0000256" key="3">
    <source>
        <dbReference type="ARBA" id="ARBA00022729"/>
    </source>
</evidence>